<sequence length="42" mass="4904">MFNSLLTFIKTANTEGKRIESNLQAVKEKQIKHDSFAHLNHY</sequence>
<dbReference type="STRING" id="1293054.HSACCH_00561"/>
<evidence type="ECO:0000313" key="2">
    <source>
        <dbReference type="Proteomes" id="UP000012063"/>
    </source>
</evidence>
<protein>
    <submittedName>
        <fullName evidence="1">Uncharacterized protein</fullName>
    </submittedName>
</protein>
<evidence type="ECO:0000313" key="1">
    <source>
        <dbReference type="EMBL" id="CCU78338.1"/>
    </source>
</evidence>
<name>M5EC15_9FIRM</name>
<dbReference type="InParanoid" id="M5EC15"/>
<dbReference type="Proteomes" id="UP000012063">
    <property type="component" value="Unassembled WGS sequence"/>
</dbReference>
<gene>
    <name evidence="1" type="ORF">HSACCH_00561</name>
</gene>
<comment type="caution">
    <text evidence="1">The sequence shown here is derived from an EMBL/GenBank/DDBJ whole genome shotgun (WGS) entry which is preliminary data.</text>
</comment>
<proteinExistence type="predicted"/>
<dbReference type="AlphaFoldDB" id="M5EC15"/>
<organism evidence="1 2">
    <name type="scientific">Halanaerobium saccharolyticum subsp. saccharolyticum DSM 6643</name>
    <dbReference type="NCBI Taxonomy" id="1293054"/>
    <lineage>
        <taxon>Bacteria</taxon>
        <taxon>Bacillati</taxon>
        <taxon>Bacillota</taxon>
        <taxon>Clostridia</taxon>
        <taxon>Halanaerobiales</taxon>
        <taxon>Halanaerobiaceae</taxon>
        <taxon>Halanaerobium</taxon>
    </lineage>
</organism>
<reference evidence="2" key="1">
    <citation type="journal article" date="2013" name="Genome Announc.">
        <title>Genome Sequence of Halanaerobium saccharolyticum subsp. saccharolyticum Strain DSM 6643T, a Halophilic Hydrogen-Producing Bacterium.</title>
        <authorList>
            <person name="Kivisto A."/>
            <person name="Larjo A."/>
            <person name="Ciranna A."/>
            <person name="Santala V."/>
            <person name="Roos C."/>
            <person name="Karp M."/>
        </authorList>
    </citation>
    <scope>NUCLEOTIDE SEQUENCE [LARGE SCALE GENOMIC DNA]</scope>
    <source>
        <strain evidence="2">DSM 6643</strain>
    </source>
</reference>
<dbReference type="EMBL" id="CAUI01000005">
    <property type="protein sequence ID" value="CCU78338.1"/>
    <property type="molecule type" value="Genomic_DNA"/>
</dbReference>
<accession>M5EC15</accession>
<keyword evidence="2" id="KW-1185">Reference proteome</keyword>